<dbReference type="InterPro" id="IPR025230">
    <property type="entry name" value="DUF4172"/>
</dbReference>
<feature type="domain" description="Fido" evidence="3">
    <location>
        <begin position="129"/>
        <end position="283"/>
    </location>
</feature>
<feature type="binding site" evidence="2">
    <location>
        <begin position="222"/>
        <end position="229"/>
    </location>
    <ligand>
        <name>ATP</name>
        <dbReference type="ChEBI" id="CHEBI:30616"/>
    </ligand>
</feature>
<dbReference type="PANTHER" id="PTHR13504">
    <property type="entry name" value="FIDO DOMAIN-CONTAINING PROTEIN DDB_G0283145"/>
    <property type="match status" value="1"/>
</dbReference>
<feature type="active site" evidence="1">
    <location>
        <position position="218"/>
    </location>
</feature>
<evidence type="ECO:0000256" key="2">
    <source>
        <dbReference type="PIRSR" id="PIRSR640198-2"/>
    </source>
</evidence>
<accession>W4P6N6</accession>
<gene>
    <name evidence="4" type="ORF">JCM6292_1732</name>
</gene>
<evidence type="ECO:0000313" key="4">
    <source>
        <dbReference type="EMBL" id="GAE15451.1"/>
    </source>
</evidence>
<dbReference type="Pfam" id="PF02661">
    <property type="entry name" value="Fic"/>
    <property type="match status" value="1"/>
</dbReference>
<sequence>MQHYRILLDNTTIIGYFCRKYCDVWTAFRWNATELTALLEEVNRKQGLLYGRLASLGFDSKLKAMAENLTYDIVYSSEIEGIRLNVDEVRSSIARKLGIETIRQTAPSHYIDSVVAVMLDAVNHYDQLLTKEKIRAWQAAFFPTGFSEGSQIEVGQYRTSEEHIVSGMFGREKIHYIAPSPERVDEEMAHFLDWFNSQENINSVIRSAIAHFWFVSIHPFEDGNGRLARILSDMLLARADKSEFRFYNISSQINKDKNHYYDILEKAQHGDGDITEWICWYAHTLSVALDEAENIVSTVLNKNFFWQKASSVPLSRRQTDMLNLFLDGYEAKITSKTWASLAKCSKDTAIRDIQDLIEKDILREDIPGAKRPSYSIIYDPEDITAFFSEISIEQQNGNQYIKALYKGKLQVCERILPLDAERFEKGDLPLENLLAKYCSYLRMN</sequence>
<comment type="caution">
    <text evidence="4">The sequence shown here is derived from an EMBL/GenBank/DDBJ whole genome shotgun (WGS) entry which is preliminary data.</text>
</comment>
<keyword evidence="2" id="KW-0547">Nucleotide-binding</keyword>
<evidence type="ECO:0000256" key="1">
    <source>
        <dbReference type="PIRSR" id="PIRSR640198-1"/>
    </source>
</evidence>
<dbReference type="Proteomes" id="UP000018861">
    <property type="component" value="Unassembled WGS sequence"/>
</dbReference>
<dbReference type="PANTHER" id="PTHR13504:SF33">
    <property type="entry name" value="FIC FAMILY PROTEIN"/>
    <property type="match status" value="1"/>
</dbReference>
<feature type="binding site" evidence="2">
    <location>
        <begin position="260"/>
        <end position="261"/>
    </location>
    <ligand>
        <name>ATP</name>
        <dbReference type="ChEBI" id="CHEBI:30616"/>
    </ligand>
</feature>
<dbReference type="Gene3D" id="1.10.3290.10">
    <property type="entry name" value="Fido-like domain"/>
    <property type="match status" value="1"/>
</dbReference>
<evidence type="ECO:0000259" key="3">
    <source>
        <dbReference type="PROSITE" id="PS51459"/>
    </source>
</evidence>
<organism evidence="4 5">
    <name type="scientific">Bacteroides pyogenes JCM 6292</name>
    <dbReference type="NCBI Taxonomy" id="1235809"/>
    <lineage>
        <taxon>Bacteria</taxon>
        <taxon>Pseudomonadati</taxon>
        <taxon>Bacteroidota</taxon>
        <taxon>Bacteroidia</taxon>
        <taxon>Bacteroidales</taxon>
        <taxon>Bacteroidaceae</taxon>
        <taxon>Bacteroides</taxon>
    </lineage>
</organism>
<dbReference type="GO" id="GO:0005524">
    <property type="term" value="F:ATP binding"/>
    <property type="evidence" value="ECO:0007669"/>
    <property type="project" value="UniProtKB-KW"/>
</dbReference>
<dbReference type="InterPro" id="IPR036597">
    <property type="entry name" value="Fido-like_dom_sf"/>
</dbReference>
<keyword evidence="2" id="KW-0067">ATP-binding</keyword>
<dbReference type="SUPFAM" id="SSF140931">
    <property type="entry name" value="Fic-like"/>
    <property type="match status" value="1"/>
</dbReference>
<dbReference type="PROSITE" id="PS51459">
    <property type="entry name" value="FIDO"/>
    <property type="match status" value="1"/>
</dbReference>
<dbReference type="EMBL" id="BAIQ01000016">
    <property type="protein sequence ID" value="GAE15451.1"/>
    <property type="molecule type" value="Genomic_DNA"/>
</dbReference>
<dbReference type="Pfam" id="PF13776">
    <property type="entry name" value="DUF4172"/>
    <property type="match status" value="1"/>
</dbReference>
<dbReference type="InterPro" id="IPR040198">
    <property type="entry name" value="Fido_containing"/>
</dbReference>
<reference evidence="4 5" key="1">
    <citation type="journal article" date="2014" name="Genome Announc.">
        <title>Draft Genome Sequences of Three Strains of Bacteroides pyogenes Isolated from a Cat and Swine.</title>
        <authorList>
            <person name="Sakamoto M."/>
            <person name="Oshima K."/>
            <person name="Suda W."/>
            <person name="Kitamura K."/>
            <person name="Iida T."/>
            <person name="Hattori M."/>
            <person name="Ohkuma M."/>
        </authorList>
    </citation>
    <scope>NUCLEOTIDE SEQUENCE [LARGE SCALE GENOMIC DNA]</scope>
    <source>
        <strain evidence="4 5">JCM 6292</strain>
    </source>
</reference>
<proteinExistence type="predicted"/>
<name>W4P6N6_9BACE</name>
<dbReference type="AlphaFoldDB" id="W4P6N6"/>
<dbReference type="InterPro" id="IPR003812">
    <property type="entry name" value="Fido"/>
</dbReference>
<evidence type="ECO:0000313" key="5">
    <source>
        <dbReference type="Proteomes" id="UP000018861"/>
    </source>
</evidence>
<protein>
    <recommendedName>
        <fullName evidence="3">Fido domain-containing protein</fullName>
    </recommendedName>
</protein>